<feature type="non-terminal residue" evidence="8">
    <location>
        <position position="404"/>
    </location>
</feature>
<gene>
    <name evidence="8" type="ORF">X975_12422</name>
</gene>
<dbReference type="PIRSF" id="PIRSF017302">
    <property type="entry name" value="Gltscr2"/>
    <property type="match status" value="1"/>
</dbReference>
<accession>A0A087TT34</accession>
<proteinExistence type="inferred from homology"/>
<keyword evidence="9" id="KW-1185">Reference proteome</keyword>
<dbReference type="Proteomes" id="UP000054359">
    <property type="component" value="Unassembled WGS sequence"/>
</dbReference>
<organism evidence="8 9">
    <name type="scientific">Stegodyphus mimosarum</name>
    <name type="common">African social velvet spider</name>
    <dbReference type="NCBI Taxonomy" id="407821"/>
    <lineage>
        <taxon>Eukaryota</taxon>
        <taxon>Metazoa</taxon>
        <taxon>Ecdysozoa</taxon>
        <taxon>Arthropoda</taxon>
        <taxon>Chelicerata</taxon>
        <taxon>Arachnida</taxon>
        <taxon>Araneae</taxon>
        <taxon>Araneomorphae</taxon>
        <taxon>Entelegynae</taxon>
        <taxon>Eresoidea</taxon>
        <taxon>Eresidae</taxon>
        <taxon>Stegodyphus</taxon>
    </lineage>
</organism>
<evidence type="ECO:0000256" key="4">
    <source>
        <dbReference type="ARBA" id="ARBA00018339"/>
    </source>
</evidence>
<evidence type="ECO:0000256" key="3">
    <source>
        <dbReference type="ARBA" id="ARBA00008838"/>
    </source>
</evidence>
<dbReference type="Pfam" id="PF07767">
    <property type="entry name" value="Nop53"/>
    <property type="match status" value="1"/>
</dbReference>
<feature type="region of interest" description="Disordered" evidence="7">
    <location>
        <begin position="260"/>
        <end position="302"/>
    </location>
</feature>
<protein>
    <recommendedName>
        <fullName evidence="4">Ribosome biogenesis protein NOP53</fullName>
    </recommendedName>
</protein>
<evidence type="ECO:0000313" key="9">
    <source>
        <dbReference type="Proteomes" id="UP000054359"/>
    </source>
</evidence>
<keyword evidence="6" id="KW-0539">Nucleus</keyword>
<evidence type="ECO:0000313" key="8">
    <source>
        <dbReference type="EMBL" id="KFM68273.1"/>
    </source>
</evidence>
<feature type="compositionally biased region" description="Acidic residues" evidence="7">
    <location>
        <begin position="262"/>
        <end position="272"/>
    </location>
</feature>
<sequence length="404" mass="47067">MVVNMGSVSATRKRVKVSKNKKKSWSKFCDVKDVEEYLEEKRFEERIGGAVSEKTDAELFFVQTGTEETAVSKKIKKPLKCHQNIGAFSQVQPPVNLTLNRYSKRIKNALDRTIERKAKKILRKASAEKPKQEPEKNVLKGDLFTGELQDLWSKEKEDVDPEVEDLVQYRDEITKKRTPKVPCHRFQKPSLLPPVEVPHAGASYNPSFIDHQDLLQEAVKIEEKKQKEELHLKRVLTDMFPTKAEAPTPESILEEMSQGLFEGEDPEEDESESLYTTRNPPVKSEDRLPKSRKRKRKELKEQARKLAEEKLAKKRLHDVYRIRSIKSEIKKEEKVSDLKHKKKIEREIEQMYKPRALSKHKYESPDVELNLTEELTGSLRTLKTDGNLLEDRYKSLQRRNLIEP</sequence>
<name>A0A087TT34_STEMI</name>
<dbReference type="GO" id="GO:0008097">
    <property type="term" value="F:5S rRNA binding"/>
    <property type="evidence" value="ECO:0007669"/>
    <property type="project" value="TreeGrafter"/>
</dbReference>
<dbReference type="PANTHER" id="PTHR14211">
    <property type="entry name" value="GLIOMA SUPPRESSOR CANDIDATE REGION GENE 2"/>
    <property type="match status" value="1"/>
</dbReference>
<evidence type="ECO:0000256" key="6">
    <source>
        <dbReference type="ARBA" id="ARBA00023242"/>
    </source>
</evidence>
<evidence type="ECO:0000256" key="2">
    <source>
        <dbReference type="ARBA" id="ARBA00004642"/>
    </source>
</evidence>
<evidence type="ECO:0000256" key="1">
    <source>
        <dbReference type="ARBA" id="ARBA00004604"/>
    </source>
</evidence>
<dbReference type="GO" id="GO:0006364">
    <property type="term" value="P:rRNA processing"/>
    <property type="evidence" value="ECO:0007669"/>
    <property type="project" value="TreeGrafter"/>
</dbReference>
<dbReference type="OMA" id="TEKWTHK"/>
<evidence type="ECO:0000256" key="7">
    <source>
        <dbReference type="SAM" id="MobiDB-lite"/>
    </source>
</evidence>
<dbReference type="OrthoDB" id="5072at2759"/>
<dbReference type="GO" id="GO:0000027">
    <property type="term" value="P:ribosomal large subunit assembly"/>
    <property type="evidence" value="ECO:0007669"/>
    <property type="project" value="TreeGrafter"/>
</dbReference>
<dbReference type="EMBL" id="KK116622">
    <property type="protein sequence ID" value="KFM68273.1"/>
    <property type="molecule type" value="Genomic_DNA"/>
</dbReference>
<dbReference type="GO" id="GO:0005730">
    <property type="term" value="C:nucleolus"/>
    <property type="evidence" value="ECO:0007669"/>
    <property type="project" value="UniProtKB-SubCell"/>
</dbReference>
<comment type="similarity">
    <text evidence="3">Belongs to the NOP53 family.</text>
</comment>
<dbReference type="GO" id="GO:0005654">
    <property type="term" value="C:nucleoplasm"/>
    <property type="evidence" value="ECO:0007669"/>
    <property type="project" value="UniProtKB-SubCell"/>
</dbReference>
<dbReference type="AlphaFoldDB" id="A0A087TT34"/>
<reference evidence="8 9" key="1">
    <citation type="submission" date="2013-11" db="EMBL/GenBank/DDBJ databases">
        <title>Genome sequencing of Stegodyphus mimosarum.</title>
        <authorList>
            <person name="Bechsgaard J."/>
        </authorList>
    </citation>
    <scope>NUCLEOTIDE SEQUENCE [LARGE SCALE GENOMIC DNA]</scope>
</reference>
<dbReference type="STRING" id="407821.A0A087TT34"/>
<comment type="subcellular location">
    <subcellularLocation>
        <location evidence="1">Nucleus</location>
        <location evidence="1">Nucleolus</location>
    </subcellularLocation>
    <subcellularLocation>
        <location evidence="2">Nucleus</location>
        <location evidence="2">Nucleoplasm</location>
    </subcellularLocation>
</comment>
<dbReference type="PANTHER" id="PTHR14211:SF7">
    <property type="entry name" value="RIBOSOME BIOGENESIS PROTEIN NOP53"/>
    <property type="match status" value="1"/>
</dbReference>
<keyword evidence="5" id="KW-0690">Ribosome biogenesis</keyword>
<dbReference type="InterPro" id="IPR011687">
    <property type="entry name" value="Nop53/GLTSCR2"/>
</dbReference>
<evidence type="ECO:0000256" key="5">
    <source>
        <dbReference type="ARBA" id="ARBA00022517"/>
    </source>
</evidence>